<dbReference type="PROSITE" id="PS50072">
    <property type="entry name" value="CSA_PPIASE_2"/>
    <property type="match status" value="1"/>
</dbReference>
<evidence type="ECO:0000256" key="1">
    <source>
        <dbReference type="SAM" id="MobiDB-lite"/>
    </source>
</evidence>
<dbReference type="Proteomes" id="UP001530377">
    <property type="component" value="Unassembled WGS sequence"/>
</dbReference>
<gene>
    <name evidence="4" type="ORF">ACHAXA_003853</name>
    <name evidence="3" type="ORF">ACHAXA_011166</name>
</gene>
<evidence type="ECO:0000313" key="4">
    <source>
        <dbReference type="EMBL" id="KAL3816663.1"/>
    </source>
</evidence>
<proteinExistence type="predicted"/>
<dbReference type="AlphaFoldDB" id="A0ABD3RWU5"/>
<dbReference type="Pfam" id="PF00160">
    <property type="entry name" value="Pro_isomerase"/>
    <property type="match status" value="1"/>
</dbReference>
<name>A0ABD3RWU5_9STRA</name>
<dbReference type="Gene3D" id="2.40.100.10">
    <property type="entry name" value="Cyclophilin-like"/>
    <property type="match status" value="1"/>
</dbReference>
<sequence>MSAAIVVNSQSCQYCYIDLDVNDHRSNLALTATFVNATNTRYGLSSKDLRELGGSEISRLHDLMISDHEWSCKLPSNKDGTKTTTIVTDLPPHGSRVVFKLYWDVAPMACENFATLCTNGGNSLDVAVSGGERRPTTARPAPVGESGKGLTYRNSHIHRVVKNFVIQGGDFVFGNGTGGESIYGGGKKFKDERPGLLLKHDRAGLLSMGNSGKNSNSSQFFVTLNAASKCDGKHVIFGEVISGMEVLRHVEGCAAAASSDDGRGVCVDERPIVPVVITDCGSFLPLVTPGGGSWYDRPDVESYAGVVPEFVVRPRVAILAPNAVVAERFRAALGPHASTLLVPVDDLVVVGDGDNEEEVEAAARATLEPLMENFALDVIVAAPACARLMSSMDVPSSWHDAMRKINVRSSSFVVPDRESVFIKARPADVIDAILRHSWVGTMRPGWMLSASFV</sequence>
<dbReference type="SUPFAM" id="SSF50891">
    <property type="entry name" value="Cyclophilin-like"/>
    <property type="match status" value="1"/>
</dbReference>
<feature type="region of interest" description="Disordered" evidence="1">
    <location>
        <begin position="128"/>
        <end position="149"/>
    </location>
</feature>
<evidence type="ECO:0000313" key="3">
    <source>
        <dbReference type="EMBL" id="KAL3807342.1"/>
    </source>
</evidence>
<dbReference type="PANTHER" id="PTHR11071:SF561">
    <property type="entry name" value="PEPTIDYL-PROLYL CIS-TRANS ISOMERASE D-RELATED"/>
    <property type="match status" value="1"/>
</dbReference>
<dbReference type="EMBL" id="JALLPB020000639">
    <property type="protein sequence ID" value="KAL3807342.1"/>
    <property type="molecule type" value="Genomic_DNA"/>
</dbReference>
<comment type="caution">
    <text evidence="4">The sequence shown here is derived from an EMBL/GenBank/DDBJ whole genome shotgun (WGS) entry which is preliminary data.</text>
</comment>
<dbReference type="PANTHER" id="PTHR11071">
    <property type="entry name" value="PEPTIDYL-PROLYL CIS-TRANS ISOMERASE"/>
    <property type="match status" value="1"/>
</dbReference>
<keyword evidence="5" id="KW-1185">Reference proteome</keyword>
<dbReference type="PRINTS" id="PR00153">
    <property type="entry name" value="CSAPPISMRASE"/>
</dbReference>
<dbReference type="InterPro" id="IPR002130">
    <property type="entry name" value="Cyclophilin-type_PPIase_dom"/>
</dbReference>
<evidence type="ECO:0000259" key="2">
    <source>
        <dbReference type="PROSITE" id="PS50072"/>
    </source>
</evidence>
<evidence type="ECO:0000313" key="5">
    <source>
        <dbReference type="Proteomes" id="UP001530377"/>
    </source>
</evidence>
<dbReference type="InterPro" id="IPR029000">
    <property type="entry name" value="Cyclophilin-like_dom_sf"/>
</dbReference>
<reference evidence="4 5" key="1">
    <citation type="submission" date="2024-10" db="EMBL/GenBank/DDBJ databases">
        <title>Updated reference genomes for cyclostephanoid diatoms.</title>
        <authorList>
            <person name="Roberts W.R."/>
            <person name="Alverson A.J."/>
        </authorList>
    </citation>
    <scope>NUCLEOTIDE SEQUENCE [LARGE SCALE GENOMIC DNA]</scope>
    <source>
        <strain evidence="4 5">AJA228-03</strain>
    </source>
</reference>
<protein>
    <recommendedName>
        <fullName evidence="2">PPIase cyclophilin-type domain-containing protein</fullName>
    </recommendedName>
</protein>
<accession>A0ABD3RWU5</accession>
<feature type="domain" description="PPIase cyclophilin-type" evidence="2">
    <location>
        <begin position="95"/>
        <end position="282"/>
    </location>
</feature>
<dbReference type="EMBL" id="JALLPB020000137">
    <property type="protein sequence ID" value="KAL3816663.1"/>
    <property type="molecule type" value="Genomic_DNA"/>
</dbReference>
<organism evidence="4 5">
    <name type="scientific">Cyclostephanos tholiformis</name>
    <dbReference type="NCBI Taxonomy" id="382380"/>
    <lineage>
        <taxon>Eukaryota</taxon>
        <taxon>Sar</taxon>
        <taxon>Stramenopiles</taxon>
        <taxon>Ochrophyta</taxon>
        <taxon>Bacillariophyta</taxon>
        <taxon>Coscinodiscophyceae</taxon>
        <taxon>Thalassiosirophycidae</taxon>
        <taxon>Stephanodiscales</taxon>
        <taxon>Stephanodiscaceae</taxon>
        <taxon>Cyclostephanos</taxon>
    </lineage>
</organism>